<proteinExistence type="predicted"/>
<dbReference type="OrthoDB" id="428577at2759"/>
<protein>
    <submittedName>
        <fullName evidence="1">Uncharacterized protein</fullName>
    </submittedName>
</protein>
<organism evidence="1 2">
    <name type="scientific">Polyplosphaeria fusca</name>
    <dbReference type="NCBI Taxonomy" id="682080"/>
    <lineage>
        <taxon>Eukaryota</taxon>
        <taxon>Fungi</taxon>
        <taxon>Dikarya</taxon>
        <taxon>Ascomycota</taxon>
        <taxon>Pezizomycotina</taxon>
        <taxon>Dothideomycetes</taxon>
        <taxon>Pleosporomycetidae</taxon>
        <taxon>Pleosporales</taxon>
        <taxon>Tetraplosphaeriaceae</taxon>
        <taxon>Polyplosphaeria</taxon>
    </lineage>
</organism>
<dbReference type="AlphaFoldDB" id="A0A9P4RBQ2"/>
<dbReference type="Proteomes" id="UP000799444">
    <property type="component" value="Unassembled WGS sequence"/>
</dbReference>
<reference evidence="1" key="1">
    <citation type="journal article" date="2020" name="Stud. Mycol.">
        <title>101 Dothideomycetes genomes: a test case for predicting lifestyles and emergence of pathogens.</title>
        <authorList>
            <person name="Haridas S."/>
            <person name="Albert R."/>
            <person name="Binder M."/>
            <person name="Bloem J."/>
            <person name="Labutti K."/>
            <person name="Salamov A."/>
            <person name="Andreopoulos B."/>
            <person name="Baker S."/>
            <person name="Barry K."/>
            <person name="Bills G."/>
            <person name="Bluhm B."/>
            <person name="Cannon C."/>
            <person name="Castanera R."/>
            <person name="Culley D."/>
            <person name="Daum C."/>
            <person name="Ezra D."/>
            <person name="Gonzalez J."/>
            <person name="Henrissat B."/>
            <person name="Kuo A."/>
            <person name="Liang C."/>
            <person name="Lipzen A."/>
            <person name="Lutzoni F."/>
            <person name="Magnuson J."/>
            <person name="Mondo S."/>
            <person name="Nolan M."/>
            <person name="Ohm R."/>
            <person name="Pangilinan J."/>
            <person name="Park H.-J."/>
            <person name="Ramirez L."/>
            <person name="Alfaro M."/>
            <person name="Sun H."/>
            <person name="Tritt A."/>
            <person name="Yoshinaga Y."/>
            <person name="Zwiers L.-H."/>
            <person name="Turgeon B."/>
            <person name="Goodwin S."/>
            <person name="Spatafora J."/>
            <person name="Crous P."/>
            <person name="Grigoriev I."/>
        </authorList>
    </citation>
    <scope>NUCLEOTIDE SEQUENCE</scope>
    <source>
        <strain evidence="1">CBS 125425</strain>
    </source>
</reference>
<sequence>MPFLSTLRLYALWDNTSPLLKISVLGHSFNPSNKLGWLEHNKTCFFKKVDAMLQVTVERMSSIVERACM</sequence>
<evidence type="ECO:0000313" key="1">
    <source>
        <dbReference type="EMBL" id="KAF2740591.1"/>
    </source>
</evidence>
<accession>A0A9P4RBQ2</accession>
<comment type="caution">
    <text evidence="1">The sequence shown here is derived from an EMBL/GenBank/DDBJ whole genome shotgun (WGS) entry which is preliminary data.</text>
</comment>
<evidence type="ECO:0000313" key="2">
    <source>
        <dbReference type="Proteomes" id="UP000799444"/>
    </source>
</evidence>
<dbReference type="EMBL" id="ML996099">
    <property type="protein sequence ID" value="KAF2740591.1"/>
    <property type="molecule type" value="Genomic_DNA"/>
</dbReference>
<gene>
    <name evidence="1" type="ORF">EJ04DRAFT_161304</name>
</gene>
<name>A0A9P4RBQ2_9PLEO</name>
<keyword evidence="2" id="KW-1185">Reference proteome</keyword>